<evidence type="ECO:0000313" key="13">
    <source>
        <dbReference type="RefSeq" id="XP_054851805.1"/>
    </source>
</evidence>
<dbReference type="Pfam" id="PF18366">
    <property type="entry name" value="zf_ZIC"/>
    <property type="match status" value="1"/>
</dbReference>
<feature type="domain" description="C2H2-type" evidence="11">
    <location>
        <begin position="163"/>
        <end position="192"/>
    </location>
</feature>
<dbReference type="PANTHER" id="PTHR45718:SF4">
    <property type="entry name" value="TRANSCRIPTIONAL ACTIVATOR CUBITUS INTERRUPTUS"/>
    <property type="match status" value="1"/>
</dbReference>
<keyword evidence="5" id="KW-0677">Repeat</keyword>
<dbReference type="InterPro" id="IPR041643">
    <property type="entry name" value="Znf_ZIC"/>
</dbReference>
<dbReference type="PANTHER" id="PTHR45718">
    <property type="entry name" value="TRANSCRIPTIONAL ACTIVATOR CUBITUS INTERRUPTUS"/>
    <property type="match status" value="1"/>
</dbReference>
<dbReference type="FunFam" id="3.30.160.60:FF:000035">
    <property type="entry name" value="Zinc finger protein ZIC 1"/>
    <property type="match status" value="1"/>
</dbReference>
<evidence type="ECO:0000256" key="4">
    <source>
        <dbReference type="ARBA" id="ARBA00022723"/>
    </source>
</evidence>
<dbReference type="Pfam" id="PF23561">
    <property type="entry name" value="zf-C2H2_15"/>
    <property type="match status" value="1"/>
</dbReference>
<protein>
    <submittedName>
        <fullName evidence="13">Zinc finger protein ZIC 4-like</fullName>
    </submittedName>
</protein>
<dbReference type="GO" id="GO:0005634">
    <property type="term" value="C:nucleus"/>
    <property type="evidence" value="ECO:0007669"/>
    <property type="project" value="UniProtKB-SubCell"/>
</dbReference>
<dbReference type="AlphaFoldDB" id="A0AA97K8T4"/>
<dbReference type="PROSITE" id="PS50157">
    <property type="entry name" value="ZINC_FINGER_C2H2_2"/>
    <property type="match status" value="4"/>
</dbReference>
<keyword evidence="6 10" id="KW-0863">Zinc-finger</keyword>
<gene>
    <name evidence="13" type="primary">LOC129340935</name>
</gene>
<dbReference type="GeneID" id="129340935"/>
<dbReference type="GO" id="GO:0000978">
    <property type="term" value="F:RNA polymerase II cis-regulatory region sequence-specific DNA binding"/>
    <property type="evidence" value="ECO:0007669"/>
    <property type="project" value="TreeGrafter"/>
</dbReference>
<evidence type="ECO:0000256" key="1">
    <source>
        <dbReference type="ARBA" id="ARBA00004123"/>
    </source>
</evidence>
<keyword evidence="12" id="KW-1185">Reference proteome</keyword>
<evidence type="ECO:0000256" key="3">
    <source>
        <dbReference type="ARBA" id="ARBA00022473"/>
    </source>
</evidence>
<evidence type="ECO:0000256" key="9">
    <source>
        <dbReference type="ARBA" id="ARBA00023242"/>
    </source>
</evidence>
<dbReference type="InterPro" id="IPR036236">
    <property type="entry name" value="Znf_C2H2_sf"/>
</dbReference>
<dbReference type="Pfam" id="PF00096">
    <property type="entry name" value="zf-C2H2"/>
    <property type="match status" value="2"/>
</dbReference>
<reference evidence="13" key="1">
    <citation type="submission" date="2025-08" db="UniProtKB">
        <authorList>
            <consortium name="RefSeq"/>
        </authorList>
    </citation>
    <scope>IDENTIFICATION</scope>
    <source>
        <tissue evidence="13">Blood</tissue>
    </source>
</reference>
<evidence type="ECO:0000256" key="10">
    <source>
        <dbReference type="PROSITE-ProRule" id="PRU00042"/>
    </source>
</evidence>
<accession>A0AA97K8T4</accession>
<dbReference type="RefSeq" id="XP_054851805.1">
    <property type="nucleotide sequence ID" value="XM_054995830.1"/>
</dbReference>
<keyword evidence="8" id="KW-0238">DNA-binding</keyword>
<dbReference type="FunFam" id="3.30.160.60:FF:000041">
    <property type="entry name" value="Zinc finger protein ZIC 1"/>
    <property type="match status" value="1"/>
</dbReference>
<keyword evidence="7" id="KW-0862">Zinc</keyword>
<keyword evidence="9" id="KW-0539">Nucleus</keyword>
<evidence type="ECO:0000256" key="2">
    <source>
        <dbReference type="ARBA" id="ARBA00010831"/>
    </source>
</evidence>
<dbReference type="GO" id="GO:0000981">
    <property type="term" value="F:DNA-binding transcription factor activity, RNA polymerase II-specific"/>
    <property type="evidence" value="ECO:0007669"/>
    <property type="project" value="TreeGrafter"/>
</dbReference>
<dbReference type="Proteomes" id="UP001190640">
    <property type="component" value="Chromosome 13"/>
</dbReference>
<evidence type="ECO:0000256" key="8">
    <source>
        <dbReference type="ARBA" id="ARBA00023125"/>
    </source>
</evidence>
<name>A0AA97K8T4_EUBMA</name>
<dbReference type="PROSITE" id="PS00028">
    <property type="entry name" value="ZINC_FINGER_C2H2_1"/>
    <property type="match status" value="3"/>
</dbReference>
<dbReference type="FunFam" id="3.30.160.60:FF:000031">
    <property type="entry name" value="GLI family zinc finger 3"/>
    <property type="match status" value="1"/>
</dbReference>
<keyword evidence="4" id="KW-0479">Metal-binding</keyword>
<comment type="subcellular location">
    <subcellularLocation>
        <location evidence="1">Nucleus</location>
    </subcellularLocation>
</comment>
<comment type="similarity">
    <text evidence="2">Belongs to the GLI C2H2-type zinc-finger protein family.</text>
</comment>
<dbReference type="GO" id="GO:0008270">
    <property type="term" value="F:zinc ion binding"/>
    <property type="evidence" value="ECO:0007669"/>
    <property type="project" value="UniProtKB-KW"/>
</dbReference>
<feature type="domain" description="C2H2-type" evidence="11">
    <location>
        <begin position="193"/>
        <end position="222"/>
    </location>
</feature>
<evidence type="ECO:0000256" key="6">
    <source>
        <dbReference type="ARBA" id="ARBA00022771"/>
    </source>
</evidence>
<evidence type="ECO:0000256" key="7">
    <source>
        <dbReference type="ARBA" id="ARBA00022833"/>
    </source>
</evidence>
<keyword evidence="3" id="KW-0217">Developmental protein</keyword>
<dbReference type="Gene3D" id="3.30.160.60">
    <property type="entry name" value="Classic Zinc Finger"/>
    <property type="match status" value="4"/>
</dbReference>
<evidence type="ECO:0000313" key="12">
    <source>
        <dbReference type="Proteomes" id="UP001190640"/>
    </source>
</evidence>
<dbReference type="InterPro" id="IPR043359">
    <property type="entry name" value="GLI-like"/>
</dbReference>
<dbReference type="SMART" id="SM00355">
    <property type="entry name" value="ZnF_C2H2"/>
    <property type="match status" value="5"/>
</dbReference>
<dbReference type="SUPFAM" id="SSF57667">
    <property type="entry name" value="beta-beta-alpha zinc fingers"/>
    <property type="match status" value="2"/>
</dbReference>
<feature type="domain" description="C2H2-type" evidence="11">
    <location>
        <begin position="223"/>
        <end position="248"/>
    </location>
</feature>
<feature type="domain" description="C2H2-type" evidence="11">
    <location>
        <begin position="135"/>
        <end position="162"/>
    </location>
</feature>
<evidence type="ECO:0000259" key="11">
    <source>
        <dbReference type="PROSITE" id="PS50157"/>
    </source>
</evidence>
<dbReference type="KEGG" id="emc:129340935"/>
<dbReference type="InterPro" id="IPR056436">
    <property type="entry name" value="Znf-C2H2_ZIC1-5/GLI1-3-like"/>
</dbReference>
<proteinExistence type="inferred from homology"/>
<dbReference type="InterPro" id="IPR013087">
    <property type="entry name" value="Znf_C2H2_type"/>
</dbReference>
<sequence length="275" mass="30267">MYLVASKPRQTGNRPVKSAGTRSWDLVLWGDAAPKTHPRHQGPSASGAKVQEAGFGASSLLGGAPRHLLLHRPLAVPRSPEKIQAELRCRWTTRRGCAARELCSRPFASVYALVEHVTAEHVGGAAPALHVCYWQGCSRGEKPFQAKYKLVNHIRVHTGEKPFLCPYSECQKVFARSENLKIHKRIHTGEKPFRCGFAGCPRRFANSSDRKKHTHVHSSYKPYLCKASGCGKSYTHPSSLRKHLKMHSCPASPRPCSGEEPRGGDLLALPSPCLG</sequence>
<organism evidence="12 13">
    <name type="scientific">Eublepharis macularius</name>
    <name type="common">Leopard gecko</name>
    <name type="synonym">Cyrtodactylus macularius</name>
    <dbReference type="NCBI Taxonomy" id="481883"/>
    <lineage>
        <taxon>Eukaryota</taxon>
        <taxon>Metazoa</taxon>
        <taxon>Chordata</taxon>
        <taxon>Craniata</taxon>
        <taxon>Vertebrata</taxon>
        <taxon>Euteleostomi</taxon>
        <taxon>Lepidosauria</taxon>
        <taxon>Squamata</taxon>
        <taxon>Bifurcata</taxon>
        <taxon>Gekkota</taxon>
        <taxon>Eublepharidae</taxon>
        <taxon>Eublepharinae</taxon>
        <taxon>Eublepharis</taxon>
    </lineage>
</organism>
<evidence type="ECO:0000256" key="5">
    <source>
        <dbReference type="ARBA" id="ARBA00022737"/>
    </source>
</evidence>